<evidence type="ECO:0000313" key="2">
    <source>
        <dbReference type="Proteomes" id="UP000037510"/>
    </source>
</evidence>
<dbReference type="Proteomes" id="UP000037510">
    <property type="component" value="Unassembled WGS sequence"/>
</dbReference>
<gene>
    <name evidence="1" type="ORF">OBRU01_10287</name>
</gene>
<accession>A0A0L7LF67</accession>
<keyword evidence="2" id="KW-1185">Reference proteome</keyword>
<name>A0A0L7LF67_OPEBR</name>
<protein>
    <submittedName>
        <fullName evidence="1">Uncharacterized protein</fullName>
    </submittedName>
</protein>
<comment type="caution">
    <text evidence="1">The sequence shown here is derived from an EMBL/GenBank/DDBJ whole genome shotgun (WGS) entry which is preliminary data.</text>
</comment>
<proteinExistence type="predicted"/>
<sequence>MCVTELESPKGVVRYALSDRSFIDKGWTMLPIEKVVKKLNVYRMRPAHPEFNWFQHNKNKRQMLYDSGEKLAEFDDKGRGRCSGDPDERGRAQPYTLLATFDYLGNGIVFDHSGKIRRVSILPYE</sequence>
<evidence type="ECO:0000313" key="1">
    <source>
        <dbReference type="EMBL" id="KOB73841.1"/>
    </source>
</evidence>
<dbReference type="EMBL" id="JTDY01001448">
    <property type="protein sequence ID" value="KOB73841.1"/>
    <property type="molecule type" value="Genomic_DNA"/>
</dbReference>
<dbReference type="AlphaFoldDB" id="A0A0L7LF67"/>
<reference evidence="1 2" key="1">
    <citation type="journal article" date="2015" name="Genome Biol. Evol.">
        <title>The genome of winter moth (Operophtera brumata) provides a genomic perspective on sexual dimorphism and phenology.</title>
        <authorList>
            <person name="Derks M.F."/>
            <person name="Smit S."/>
            <person name="Salis L."/>
            <person name="Schijlen E."/>
            <person name="Bossers A."/>
            <person name="Mateman C."/>
            <person name="Pijl A.S."/>
            <person name="de Ridder D."/>
            <person name="Groenen M.A."/>
            <person name="Visser M.E."/>
            <person name="Megens H.J."/>
        </authorList>
    </citation>
    <scope>NUCLEOTIDE SEQUENCE [LARGE SCALE GENOMIC DNA]</scope>
    <source>
        <strain evidence="1">WM2013NL</strain>
        <tissue evidence="1">Head and thorax</tissue>
    </source>
</reference>
<organism evidence="1 2">
    <name type="scientific">Operophtera brumata</name>
    <name type="common">Winter moth</name>
    <name type="synonym">Phalaena brumata</name>
    <dbReference type="NCBI Taxonomy" id="104452"/>
    <lineage>
        <taxon>Eukaryota</taxon>
        <taxon>Metazoa</taxon>
        <taxon>Ecdysozoa</taxon>
        <taxon>Arthropoda</taxon>
        <taxon>Hexapoda</taxon>
        <taxon>Insecta</taxon>
        <taxon>Pterygota</taxon>
        <taxon>Neoptera</taxon>
        <taxon>Endopterygota</taxon>
        <taxon>Lepidoptera</taxon>
        <taxon>Glossata</taxon>
        <taxon>Ditrysia</taxon>
        <taxon>Geometroidea</taxon>
        <taxon>Geometridae</taxon>
        <taxon>Larentiinae</taxon>
        <taxon>Operophtera</taxon>
    </lineage>
</organism>